<reference evidence="2" key="1">
    <citation type="journal article" date="2014" name="Front. Microbiol.">
        <title>High frequency of phylogenetically diverse reductive dehalogenase-homologous genes in deep subseafloor sedimentary metagenomes.</title>
        <authorList>
            <person name="Kawai M."/>
            <person name="Futagami T."/>
            <person name="Toyoda A."/>
            <person name="Takaki Y."/>
            <person name="Nishi S."/>
            <person name="Hori S."/>
            <person name="Arai W."/>
            <person name="Tsubouchi T."/>
            <person name="Morono Y."/>
            <person name="Uchiyama I."/>
            <person name="Ito T."/>
            <person name="Fujiyama A."/>
            <person name="Inagaki F."/>
            <person name="Takami H."/>
        </authorList>
    </citation>
    <scope>NUCLEOTIDE SEQUENCE</scope>
    <source>
        <strain evidence="2">Expedition CK06-06</strain>
    </source>
</reference>
<feature type="non-terminal residue" evidence="2">
    <location>
        <position position="205"/>
    </location>
</feature>
<gene>
    <name evidence="2" type="ORF">S01H1_81755</name>
</gene>
<feature type="region of interest" description="Disordered" evidence="1">
    <location>
        <begin position="169"/>
        <end position="205"/>
    </location>
</feature>
<proteinExistence type="predicted"/>
<name>X0YCH8_9ZZZZ</name>
<feature type="compositionally biased region" description="Basic and acidic residues" evidence="1">
    <location>
        <begin position="36"/>
        <end position="45"/>
    </location>
</feature>
<organism evidence="2">
    <name type="scientific">marine sediment metagenome</name>
    <dbReference type="NCBI Taxonomy" id="412755"/>
    <lineage>
        <taxon>unclassified sequences</taxon>
        <taxon>metagenomes</taxon>
        <taxon>ecological metagenomes</taxon>
    </lineage>
</organism>
<feature type="compositionally biased region" description="Polar residues" evidence="1">
    <location>
        <begin position="46"/>
        <end position="62"/>
    </location>
</feature>
<feature type="non-terminal residue" evidence="2">
    <location>
        <position position="1"/>
    </location>
</feature>
<protein>
    <submittedName>
        <fullName evidence="2">Uncharacterized protein</fullName>
    </submittedName>
</protein>
<dbReference type="EMBL" id="BARS01055364">
    <property type="protein sequence ID" value="GAG44962.1"/>
    <property type="molecule type" value="Genomic_DNA"/>
</dbReference>
<sequence length="205" mass="21545">EYNFKEASSMKSRQGKVGQVGMDLSGVLAVITAGEKEISQEKAQDSSDIGTYTAGENGSQMGHENETIPSAGKPSVPRDKALMGQEDSDLNPQDSPQPVIPSDNATMGHEDEAGLSGGDNRYTGGTDGQGKIETASADEDLMHMKGFGSSKSGLSRLAERILEATKLEAPAPVADDKDIQPIKGDSTIGKEEKFDAKSPENTQGT</sequence>
<feature type="compositionally biased region" description="Basic and acidic residues" evidence="1">
    <location>
        <begin position="188"/>
        <end position="198"/>
    </location>
</feature>
<accession>X0YCH8</accession>
<evidence type="ECO:0000313" key="2">
    <source>
        <dbReference type="EMBL" id="GAG44962.1"/>
    </source>
</evidence>
<evidence type="ECO:0000256" key="1">
    <source>
        <dbReference type="SAM" id="MobiDB-lite"/>
    </source>
</evidence>
<feature type="region of interest" description="Disordered" evidence="1">
    <location>
        <begin position="36"/>
        <end position="152"/>
    </location>
</feature>
<comment type="caution">
    <text evidence="2">The sequence shown here is derived from an EMBL/GenBank/DDBJ whole genome shotgun (WGS) entry which is preliminary data.</text>
</comment>
<dbReference type="AlphaFoldDB" id="X0YCH8"/>